<organism evidence="1 2">
    <name type="scientific">Venturia effusa</name>
    <dbReference type="NCBI Taxonomy" id="50376"/>
    <lineage>
        <taxon>Eukaryota</taxon>
        <taxon>Fungi</taxon>
        <taxon>Dikarya</taxon>
        <taxon>Ascomycota</taxon>
        <taxon>Pezizomycotina</taxon>
        <taxon>Dothideomycetes</taxon>
        <taxon>Pleosporomycetidae</taxon>
        <taxon>Venturiales</taxon>
        <taxon>Venturiaceae</taxon>
        <taxon>Venturia</taxon>
    </lineage>
</organism>
<proteinExistence type="predicted"/>
<evidence type="ECO:0000313" key="1">
    <source>
        <dbReference type="EMBL" id="QDS76900.1"/>
    </source>
</evidence>
<dbReference type="Proteomes" id="UP000316270">
    <property type="component" value="Chromosome 16"/>
</dbReference>
<evidence type="ECO:0000313" key="2">
    <source>
        <dbReference type="Proteomes" id="UP000316270"/>
    </source>
</evidence>
<keyword evidence="2" id="KW-1185">Reference proteome</keyword>
<dbReference type="AlphaFoldDB" id="A0A517LMM1"/>
<reference evidence="1 2" key="1">
    <citation type="submission" date="2019-07" db="EMBL/GenBank/DDBJ databases">
        <title>Finished genome of Venturia effusa.</title>
        <authorList>
            <person name="Young C.A."/>
            <person name="Cox M.P."/>
            <person name="Ganley A.R.D."/>
            <person name="David W.J."/>
        </authorList>
    </citation>
    <scope>NUCLEOTIDE SEQUENCE [LARGE SCALE GENOMIC DNA]</scope>
    <source>
        <strain evidence="2">albino</strain>
    </source>
</reference>
<accession>A0A517LMM1</accession>
<dbReference type="EMBL" id="CP042200">
    <property type="protein sequence ID" value="QDS76900.1"/>
    <property type="molecule type" value="Genomic_DNA"/>
</dbReference>
<sequence length="232" mass="28144">MSFAKQEHEYPPTEPFILTWTPRQRKLLDRHFPRLAPEKGRHLPESLRTIIWDRSLKLRDEINQWVNRSILTTHRRGTPMQANLKYHARLLRAARSVSSSCPFERSFETCYELRVHRRNRGMLDIQDALLAMQAHFPIPEGTAMIFWDDWRLAKFARLLDEYILILKDECIRDRKANYRDWDLRKVPFDRTQIYIMQNVESRPRWQETVDEDRWKELDLSSHRCKRRPLATF</sequence>
<protein>
    <submittedName>
        <fullName evidence="1">Uncharacterized protein</fullName>
    </submittedName>
</protein>
<gene>
    <name evidence="1" type="ORF">FKW77_004063</name>
</gene>
<name>A0A517LMM1_9PEZI</name>